<protein>
    <submittedName>
        <fullName evidence="2">Uncharacterized protein</fullName>
    </submittedName>
</protein>
<reference evidence="2 3" key="1">
    <citation type="journal article" date="2019" name="Sci. Rep.">
        <title>Orb-weaving spider Araneus ventricosus genome elucidates the spidroin gene catalogue.</title>
        <authorList>
            <person name="Kono N."/>
            <person name="Nakamura H."/>
            <person name="Ohtoshi R."/>
            <person name="Moran D.A.P."/>
            <person name="Shinohara A."/>
            <person name="Yoshida Y."/>
            <person name="Fujiwara M."/>
            <person name="Mori M."/>
            <person name="Tomita M."/>
            <person name="Arakawa K."/>
        </authorList>
    </citation>
    <scope>NUCLEOTIDE SEQUENCE [LARGE SCALE GENOMIC DNA]</scope>
</reference>
<gene>
    <name evidence="2" type="ORF">AVEN_109219_1</name>
</gene>
<dbReference type="AlphaFoldDB" id="A0A4Y2VTW3"/>
<evidence type="ECO:0000313" key="3">
    <source>
        <dbReference type="Proteomes" id="UP000499080"/>
    </source>
</evidence>
<dbReference type="EMBL" id="BGPR01051940">
    <property type="protein sequence ID" value="GBO28843.1"/>
    <property type="molecule type" value="Genomic_DNA"/>
</dbReference>
<dbReference type="Proteomes" id="UP000499080">
    <property type="component" value="Unassembled WGS sequence"/>
</dbReference>
<evidence type="ECO:0000256" key="1">
    <source>
        <dbReference type="SAM" id="MobiDB-lite"/>
    </source>
</evidence>
<accession>A0A4Y2VTW3</accession>
<evidence type="ECO:0000313" key="2">
    <source>
        <dbReference type="EMBL" id="GBO28843.1"/>
    </source>
</evidence>
<keyword evidence="3" id="KW-1185">Reference proteome</keyword>
<organism evidence="2 3">
    <name type="scientific">Araneus ventricosus</name>
    <name type="common">Orbweaver spider</name>
    <name type="synonym">Epeira ventricosa</name>
    <dbReference type="NCBI Taxonomy" id="182803"/>
    <lineage>
        <taxon>Eukaryota</taxon>
        <taxon>Metazoa</taxon>
        <taxon>Ecdysozoa</taxon>
        <taxon>Arthropoda</taxon>
        <taxon>Chelicerata</taxon>
        <taxon>Arachnida</taxon>
        <taxon>Araneae</taxon>
        <taxon>Araneomorphae</taxon>
        <taxon>Entelegynae</taxon>
        <taxon>Araneoidea</taxon>
        <taxon>Araneidae</taxon>
        <taxon>Araneus</taxon>
    </lineage>
</organism>
<comment type="caution">
    <text evidence="2">The sequence shown here is derived from an EMBL/GenBank/DDBJ whole genome shotgun (WGS) entry which is preliminary data.</text>
</comment>
<name>A0A4Y2VTW3_ARAVE</name>
<sequence>MKATLNHISQGELSYTIAVSKSAIPLTKKFVALDRSEMMESWSVFNRLVNAHDADTAPPHVPQPNRLNGHGTKGCHPGTEPRNTELQAQCLDNCTIGAHTRC</sequence>
<proteinExistence type="predicted"/>
<feature type="region of interest" description="Disordered" evidence="1">
    <location>
        <begin position="55"/>
        <end position="82"/>
    </location>
</feature>